<proteinExistence type="predicted"/>
<dbReference type="RefSeq" id="WP_242975521.1">
    <property type="nucleotide sequence ID" value="NZ_PVXO01000018.1"/>
</dbReference>
<dbReference type="AlphaFoldDB" id="A0A2T0B759"/>
<accession>A0A2T0B759</accession>
<evidence type="ECO:0000313" key="2">
    <source>
        <dbReference type="Proteomes" id="UP000239706"/>
    </source>
</evidence>
<dbReference type="Proteomes" id="UP000239706">
    <property type="component" value="Unassembled WGS sequence"/>
</dbReference>
<sequence length="63" mass="7749">MLNYNKYIDSFCDMQYEAVTYISQKGKEKALESYIDVLKIEKFQEYLMYKPKEAFYEKLKQRI</sequence>
<evidence type="ECO:0000313" key="1">
    <source>
        <dbReference type="EMBL" id="PRR79702.1"/>
    </source>
</evidence>
<dbReference type="EMBL" id="PVXO01000018">
    <property type="protein sequence ID" value="PRR79702.1"/>
    <property type="molecule type" value="Genomic_DNA"/>
</dbReference>
<organism evidence="1 2">
    <name type="scientific">Clostridium liquoris</name>
    <dbReference type="NCBI Taxonomy" id="1289519"/>
    <lineage>
        <taxon>Bacteria</taxon>
        <taxon>Bacillati</taxon>
        <taxon>Bacillota</taxon>
        <taxon>Clostridia</taxon>
        <taxon>Eubacteriales</taxon>
        <taxon>Clostridiaceae</taxon>
        <taxon>Clostridium</taxon>
    </lineage>
</organism>
<reference evidence="1 2" key="1">
    <citation type="submission" date="2018-03" db="EMBL/GenBank/DDBJ databases">
        <title>Genome sequence of Clostridium liquoris DSM 100320.</title>
        <authorList>
            <person name="Poehlein A."/>
            <person name="Daniel R."/>
        </authorList>
    </citation>
    <scope>NUCLEOTIDE SEQUENCE [LARGE SCALE GENOMIC DNA]</scope>
    <source>
        <strain evidence="1 2">DSM 100320</strain>
    </source>
</reference>
<comment type="caution">
    <text evidence="1">The sequence shown here is derived from an EMBL/GenBank/DDBJ whole genome shotgun (WGS) entry which is preliminary data.</text>
</comment>
<protein>
    <submittedName>
        <fullName evidence="1">Uncharacterized protein</fullName>
    </submittedName>
</protein>
<keyword evidence="2" id="KW-1185">Reference proteome</keyword>
<gene>
    <name evidence="1" type="ORF">CLLI_07350</name>
</gene>
<name>A0A2T0B759_9CLOT</name>